<protein>
    <submittedName>
        <fullName evidence="4">Two-component system response regulator</fullName>
    </submittedName>
</protein>
<evidence type="ECO:0000259" key="3">
    <source>
        <dbReference type="PROSITE" id="PS50930"/>
    </source>
</evidence>
<feature type="domain" description="HTH LytTR-type" evidence="3">
    <location>
        <begin position="147"/>
        <end position="256"/>
    </location>
</feature>
<dbReference type="Pfam" id="PF00072">
    <property type="entry name" value="Response_reg"/>
    <property type="match status" value="1"/>
</dbReference>
<dbReference type="SMART" id="SM00850">
    <property type="entry name" value="LytTR"/>
    <property type="match status" value="1"/>
</dbReference>
<dbReference type="AlphaFoldDB" id="S2DIC2"/>
<reference evidence="4 5" key="1">
    <citation type="journal article" date="2013" name="Genome Announc.">
        <title>Draft Genome Sequence of Indibacter alkaliphilus Strain LW1T, Isolated from Lonar Lake, a Haloalkaline Lake in the Buldana District of Maharashtra, India.</title>
        <authorList>
            <person name="Singh A."/>
            <person name="Kumar Jangir P."/>
            <person name="Sharma R."/>
            <person name="Singh A."/>
            <person name="Kumar Pinnaka A."/>
            <person name="Shivaji S."/>
        </authorList>
    </citation>
    <scope>NUCLEOTIDE SEQUENCE [LARGE SCALE GENOMIC DNA]</scope>
    <source>
        <strain evidence="5">CCUG 57479 / KCTC 22604 / LW1</strain>
    </source>
</reference>
<dbReference type="OrthoDB" id="1646880at2"/>
<dbReference type="InterPro" id="IPR046947">
    <property type="entry name" value="LytR-like"/>
</dbReference>
<feature type="modified residue" description="4-aspartylphosphate" evidence="1">
    <location>
        <position position="55"/>
    </location>
</feature>
<dbReference type="eggNOG" id="COG3279">
    <property type="taxonomic scope" value="Bacteria"/>
</dbReference>
<dbReference type="Pfam" id="PF04397">
    <property type="entry name" value="LytTR"/>
    <property type="match status" value="1"/>
</dbReference>
<dbReference type="Gene3D" id="3.40.50.2300">
    <property type="match status" value="1"/>
</dbReference>
<dbReference type="Proteomes" id="UP000006073">
    <property type="component" value="Unassembled WGS sequence"/>
</dbReference>
<evidence type="ECO:0000256" key="1">
    <source>
        <dbReference type="PROSITE-ProRule" id="PRU00169"/>
    </source>
</evidence>
<evidence type="ECO:0000259" key="2">
    <source>
        <dbReference type="PROSITE" id="PS50110"/>
    </source>
</evidence>
<dbReference type="PROSITE" id="PS50110">
    <property type="entry name" value="RESPONSE_REGULATORY"/>
    <property type="match status" value="1"/>
</dbReference>
<evidence type="ECO:0000313" key="5">
    <source>
        <dbReference type="Proteomes" id="UP000006073"/>
    </source>
</evidence>
<dbReference type="GO" id="GO:0003677">
    <property type="term" value="F:DNA binding"/>
    <property type="evidence" value="ECO:0007669"/>
    <property type="project" value="InterPro"/>
</dbReference>
<dbReference type="Gene3D" id="2.40.50.1020">
    <property type="entry name" value="LytTr DNA-binding domain"/>
    <property type="match status" value="1"/>
</dbReference>
<comment type="caution">
    <text evidence="4">The sequence shown here is derived from an EMBL/GenBank/DDBJ whole genome shotgun (WGS) entry which is preliminary data.</text>
</comment>
<sequence>MRTAIIEDEPLALSRLEKIIRQYRPDWDVLYKGQSIKELNSILEEKDAIDLLLCDIHLADGLSFKALKGKSLNFPVIFITAYDEYALRSFDHNCIDYILKPIDEERLLRSFEKVESFGKNTVNEQFTPDFFEKIIREYQTKTYKKRFLSKIGKRIRFVPAEDVSYFLSEGGVTYLVERESNKKYLVDYSLQELEEFLLDPNKFYRINRSTIIHLDALNEMKPYINGRLLLSMNVVSDTKIIVARERVQDFKIWINQ</sequence>
<evidence type="ECO:0000313" key="4">
    <source>
        <dbReference type="EMBL" id="EOZ96950.1"/>
    </source>
</evidence>
<feature type="domain" description="Response regulatory" evidence="2">
    <location>
        <begin position="2"/>
        <end position="115"/>
    </location>
</feature>
<dbReference type="InterPro" id="IPR007492">
    <property type="entry name" value="LytTR_DNA-bd_dom"/>
</dbReference>
<proteinExistence type="predicted"/>
<dbReference type="EMBL" id="ALWO02000031">
    <property type="protein sequence ID" value="EOZ96950.1"/>
    <property type="molecule type" value="Genomic_DNA"/>
</dbReference>
<dbReference type="RefSeq" id="WP_009034483.1">
    <property type="nucleotide sequence ID" value="NZ_ALWO02000031.1"/>
</dbReference>
<dbReference type="InterPro" id="IPR001789">
    <property type="entry name" value="Sig_transdc_resp-reg_receiver"/>
</dbReference>
<dbReference type="SMART" id="SM00448">
    <property type="entry name" value="REC"/>
    <property type="match status" value="1"/>
</dbReference>
<dbReference type="PROSITE" id="PS50930">
    <property type="entry name" value="HTH_LYTTR"/>
    <property type="match status" value="1"/>
</dbReference>
<name>S2DIC2_INDAL</name>
<keyword evidence="5" id="KW-1185">Reference proteome</keyword>
<dbReference type="PANTHER" id="PTHR37299:SF1">
    <property type="entry name" value="STAGE 0 SPORULATION PROTEIN A HOMOLOG"/>
    <property type="match status" value="1"/>
</dbReference>
<organism evidence="4 5">
    <name type="scientific">Indibacter alkaliphilus (strain CCUG 57479 / KCTC 22604 / LW1)</name>
    <dbReference type="NCBI Taxonomy" id="1189612"/>
    <lineage>
        <taxon>Bacteria</taxon>
        <taxon>Pseudomonadati</taxon>
        <taxon>Bacteroidota</taxon>
        <taxon>Cytophagia</taxon>
        <taxon>Cytophagales</taxon>
        <taxon>Cyclobacteriaceae</taxon>
    </lineage>
</organism>
<dbReference type="GO" id="GO:0000156">
    <property type="term" value="F:phosphorelay response regulator activity"/>
    <property type="evidence" value="ECO:0007669"/>
    <property type="project" value="InterPro"/>
</dbReference>
<gene>
    <name evidence="4" type="ORF">A33Q_1868</name>
</gene>
<dbReference type="InterPro" id="IPR011006">
    <property type="entry name" value="CheY-like_superfamily"/>
</dbReference>
<keyword evidence="1" id="KW-0597">Phosphoprotein</keyword>
<dbReference type="SUPFAM" id="SSF52172">
    <property type="entry name" value="CheY-like"/>
    <property type="match status" value="1"/>
</dbReference>
<dbReference type="STRING" id="1189612.A33Q_1868"/>
<accession>S2DIC2</accession>
<dbReference type="PANTHER" id="PTHR37299">
    <property type="entry name" value="TRANSCRIPTIONAL REGULATOR-RELATED"/>
    <property type="match status" value="1"/>
</dbReference>